<dbReference type="PANTHER" id="PTHR23150">
    <property type="entry name" value="SULFATASE MODIFYING FACTOR 1, 2"/>
    <property type="match status" value="1"/>
</dbReference>
<dbReference type="STRING" id="504797.SAMN05421678_11488"/>
<dbReference type="EMBL" id="FOOI01000014">
    <property type="protein sequence ID" value="SFH24860.1"/>
    <property type="molecule type" value="Genomic_DNA"/>
</dbReference>
<dbReference type="Proteomes" id="UP000533017">
    <property type="component" value="Unassembled WGS sequence"/>
</dbReference>
<dbReference type="RefSeq" id="WP_237768986.1">
    <property type="nucleotide sequence ID" value="NZ_FOOI01000014.1"/>
</dbReference>
<dbReference type="InterPro" id="IPR005532">
    <property type="entry name" value="SUMF_dom"/>
</dbReference>
<dbReference type="InterPro" id="IPR016187">
    <property type="entry name" value="CTDL_fold"/>
</dbReference>
<evidence type="ECO:0000313" key="6">
    <source>
        <dbReference type="Proteomes" id="UP000533017"/>
    </source>
</evidence>
<dbReference type="SUPFAM" id="SSF56436">
    <property type="entry name" value="C-type lectin-like"/>
    <property type="match status" value="1"/>
</dbReference>
<name>A0A1I2YGW6_9ACTN</name>
<keyword evidence="6" id="KW-1185">Reference proteome</keyword>
<dbReference type="EMBL" id="JACBZA010000001">
    <property type="protein sequence ID" value="NYH86977.1"/>
    <property type="molecule type" value="Genomic_DNA"/>
</dbReference>
<evidence type="ECO:0000313" key="5">
    <source>
        <dbReference type="Proteomes" id="UP000199052"/>
    </source>
</evidence>
<dbReference type="AlphaFoldDB" id="A0A1I2YGW6"/>
<dbReference type="InterPro" id="IPR042095">
    <property type="entry name" value="SUMF_sf"/>
</dbReference>
<feature type="compositionally biased region" description="Low complexity" evidence="1">
    <location>
        <begin position="61"/>
        <end position="73"/>
    </location>
</feature>
<dbReference type="PANTHER" id="PTHR23150:SF19">
    <property type="entry name" value="FORMYLGLYCINE-GENERATING ENZYME"/>
    <property type="match status" value="1"/>
</dbReference>
<evidence type="ECO:0000259" key="2">
    <source>
        <dbReference type="Pfam" id="PF03781"/>
    </source>
</evidence>
<sequence>MRLPTADPTVPAMVDIPAGYVDLRDDRIGARWQVELAPFRMASVPVTVDLHRAVTGADPESSASDASQGSGASPVTNVSWHDAVDLCNLLSRRHGLGPAYSREPRTGEVIWDRTADGYRLPTEAEWQYACKAGTTGYRYGELDDIAWYADNSGGRVHDMGGKAPNPWGLFDMLGNVWEWCWDLYDEEVYGSYRIFRGGGWAEQARGCGATVRRRSHPSFAIDDLGFRLARTSV</sequence>
<dbReference type="Gene3D" id="3.90.1580.10">
    <property type="entry name" value="paralog of FGE (formylglycine-generating enzyme)"/>
    <property type="match status" value="1"/>
</dbReference>
<dbReference type="Proteomes" id="UP000199052">
    <property type="component" value="Unassembled WGS sequence"/>
</dbReference>
<reference evidence="4 5" key="1">
    <citation type="submission" date="2016-10" db="EMBL/GenBank/DDBJ databases">
        <authorList>
            <person name="de Groot N.N."/>
        </authorList>
    </citation>
    <scope>NUCLEOTIDE SEQUENCE [LARGE SCALE GENOMIC DNA]</scope>
    <source>
        <strain evidence="4 5">CPCC 202808</strain>
    </source>
</reference>
<gene>
    <name evidence="3" type="ORF">FHR37_005828</name>
    <name evidence="4" type="ORF">SAMN05421678_11488</name>
</gene>
<organism evidence="4 5">
    <name type="scientific">Actinopolymorpha cephalotaxi</name>
    <dbReference type="NCBI Taxonomy" id="504797"/>
    <lineage>
        <taxon>Bacteria</taxon>
        <taxon>Bacillati</taxon>
        <taxon>Actinomycetota</taxon>
        <taxon>Actinomycetes</taxon>
        <taxon>Propionibacteriales</taxon>
        <taxon>Actinopolymorphaceae</taxon>
        <taxon>Actinopolymorpha</taxon>
    </lineage>
</organism>
<proteinExistence type="predicted"/>
<evidence type="ECO:0000313" key="3">
    <source>
        <dbReference type="EMBL" id="NYH86977.1"/>
    </source>
</evidence>
<dbReference type="GO" id="GO:0120147">
    <property type="term" value="F:formylglycine-generating oxidase activity"/>
    <property type="evidence" value="ECO:0007669"/>
    <property type="project" value="TreeGrafter"/>
</dbReference>
<feature type="domain" description="Sulfatase-modifying factor enzyme-like" evidence="2">
    <location>
        <begin position="10"/>
        <end position="230"/>
    </location>
</feature>
<accession>A0A1I2YGW6</accession>
<dbReference type="Pfam" id="PF03781">
    <property type="entry name" value="FGE-sulfatase"/>
    <property type="match status" value="1"/>
</dbReference>
<reference evidence="3 6" key="2">
    <citation type="submission" date="2020-07" db="EMBL/GenBank/DDBJ databases">
        <title>Sequencing the genomes of 1000 actinobacteria strains.</title>
        <authorList>
            <person name="Klenk H.-P."/>
        </authorList>
    </citation>
    <scope>NUCLEOTIDE SEQUENCE [LARGE SCALE GENOMIC DNA]</scope>
    <source>
        <strain evidence="3 6">DSM 45117</strain>
    </source>
</reference>
<feature type="region of interest" description="Disordered" evidence="1">
    <location>
        <begin position="56"/>
        <end position="75"/>
    </location>
</feature>
<evidence type="ECO:0000313" key="4">
    <source>
        <dbReference type="EMBL" id="SFH24860.1"/>
    </source>
</evidence>
<evidence type="ECO:0000256" key="1">
    <source>
        <dbReference type="SAM" id="MobiDB-lite"/>
    </source>
</evidence>
<protein>
    <submittedName>
        <fullName evidence="3">Formylglycine-generating enzyme required for sulfatase activity</fullName>
    </submittedName>
    <submittedName>
        <fullName evidence="4">Formylglycine-generating enzyme, required for sulfatase activity, contains SUMF1/FGE domain</fullName>
    </submittedName>
</protein>
<dbReference type="InterPro" id="IPR051043">
    <property type="entry name" value="Sulfatase_Mod_Factor_Kinase"/>
</dbReference>